<comment type="catalytic activity">
    <reaction evidence="3">
        <text>D-erythrose 4-phosphate + phosphoenolpyruvate + H2O = 7-phospho-2-dehydro-3-deoxy-D-arabino-heptonate + phosphate</text>
        <dbReference type="Rhea" id="RHEA:14717"/>
        <dbReference type="ChEBI" id="CHEBI:15377"/>
        <dbReference type="ChEBI" id="CHEBI:16897"/>
        <dbReference type="ChEBI" id="CHEBI:43474"/>
        <dbReference type="ChEBI" id="CHEBI:58394"/>
        <dbReference type="ChEBI" id="CHEBI:58702"/>
        <dbReference type="EC" id="2.5.1.54"/>
    </reaction>
</comment>
<feature type="compositionally biased region" description="Polar residues" evidence="4">
    <location>
        <begin position="1"/>
        <end position="14"/>
    </location>
</feature>
<sequence>MTPADTETTRTPPYSGQPGAAEHGRAADLRQDLQVLYSAPPLVMDTEVSRLRRRLGEAAARKAFVFAAANGLPAGNPMSAQSVQSHLEIILAFSAIVMYETGLRVVRVASTDGEGGAVQERTLSDRYRSEVGVLNFVRGCSSGGQADLRNVRHWSPEFIRESPSGLRYDLTVDAIERALSFFDACRMGADEGSLFSSEFYVSHQATDPDYEQGMTRRSRSDADWFDTSTHMLWVDAGELAEHRFPEHLITGINNPVGTVFDSRSDPEILIRFVEAVSAGDPHGRLAIAVAAEDDAEGEKIAALARRISDLGCTPVWMCDAVPQVSGIAAPVAFGRVHQRFLATEAALESAGIALSGIRMPLTHEDVDECIGGTWLSGSGRSPAILPKAPRLNARQVIDLAYLIADHLKTR</sequence>
<name>A0A9X3SSB2_9ACTN</name>
<dbReference type="EMBL" id="JAPZVP010000027">
    <property type="protein sequence ID" value="MDA1362712.1"/>
    <property type="molecule type" value="Genomic_DNA"/>
</dbReference>
<dbReference type="GO" id="GO:0008652">
    <property type="term" value="P:amino acid biosynthetic process"/>
    <property type="evidence" value="ECO:0007669"/>
    <property type="project" value="UniProtKB-KW"/>
</dbReference>
<keyword evidence="6" id="KW-1185">Reference proteome</keyword>
<evidence type="ECO:0000256" key="1">
    <source>
        <dbReference type="ARBA" id="ARBA00008911"/>
    </source>
</evidence>
<organism evidence="5 6">
    <name type="scientific">Glycomyces luteolus</name>
    <dbReference type="NCBI Taxonomy" id="2670330"/>
    <lineage>
        <taxon>Bacteria</taxon>
        <taxon>Bacillati</taxon>
        <taxon>Actinomycetota</taxon>
        <taxon>Actinomycetes</taxon>
        <taxon>Glycomycetales</taxon>
        <taxon>Glycomycetaceae</taxon>
        <taxon>Glycomyces</taxon>
    </lineage>
</organism>
<dbReference type="PANTHER" id="PTHR21337:SF0">
    <property type="entry name" value="PHOSPHO-2-DEHYDRO-3-DEOXYHEPTONATE ALDOLASE"/>
    <property type="match status" value="1"/>
</dbReference>
<gene>
    <name evidence="5" type="ORF">O1R50_24035</name>
</gene>
<dbReference type="InterPro" id="IPR013785">
    <property type="entry name" value="Aldolase_TIM"/>
</dbReference>
<dbReference type="AlphaFoldDB" id="A0A9X3SSB2"/>
<comment type="similarity">
    <text evidence="1 3">Belongs to the class-II DAHP synthase family.</text>
</comment>
<evidence type="ECO:0000256" key="3">
    <source>
        <dbReference type="RuleBase" id="RU363071"/>
    </source>
</evidence>
<evidence type="ECO:0000313" key="5">
    <source>
        <dbReference type="EMBL" id="MDA1362712.1"/>
    </source>
</evidence>
<evidence type="ECO:0000256" key="4">
    <source>
        <dbReference type="SAM" id="MobiDB-lite"/>
    </source>
</evidence>
<dbReference type="EC" id="2.5.1.54" evidence="3"/>
<protein>
    <recommendedName>
        <fullName evidence="3">Phospho-2-dehydro-3-deoxyheptonate aldolase</fullName>
        <ecNumber evidence="3">2.5.1.54</ecNumber>
    </recommendedName>
</protein>
<dbReference type="Pfam" id="PF01474">
    <property type="entry name" value="DAHP_synth_2"/>
    <property type="match status" value="2"/>
</dbReference>
<evidence type="ECO:0000256" key="2">
    <source>
        <dbReference type="ARBA" id="ARBA00022679"/>
    </source>
</evidence>
<dbReference type="PANTHER" id="PTHR21337">
    <property type="entry name" value="PHOSPHO-2-DEHYDRO-3-DEOXYHEPTONATE ALDOLASE 1, 2"/>
    <property type="match status" value="1"/>
</dbReference>
<comment type="pathway">
    <text evidence="3">Metabolic intermediate biosynthesis; chorismate biosynthesis; chorismate from D-erythrose 4-phosphate and phosphoenolpyruvate: step 1/7.</text>
</comment>
<dbReference type="GO" id="GO:0003849">
    <property type="term" value="F:3-deoxy-7-phosphoheptulonate synthase activity"/>
    <property type="evidence" value="ECO:0007669"/>
    <property type="project" value="UniProtKB-EC"/>
</dbReference>
<feature type="region of interest" description="Disordered" evidence="4">
    <location>
        <begin position="1"/>
        <end position="25"/>
    </location>
</feature>
<reference evidence="5" key="1">
    <citation type="submission" date="2022-12" db="EMBL/GenBank/DDBJ databases">
        <title>Gycomyces niveus sp.nov.,a novel actinomycete isolated from soil in Shouguan.</title>
        <authorList>
            <person name="Yang X."/>
        </authorList>
    </citation>
    <scope>NUCLEOTIDE SEQUENCE</scope>
    <source>
        <strain evidence="5">NEAU-A15</strain>
    </source>
</reference>
<keyword evidence="3" id="KW-0057">Aromatic amino acid biosynthesis</keyword>
<proteinExistence type="inferred from homology"/>
<evidence type="ECO:0000313" key="6">
    <source>
        <dbReference type="Proteomes" id="UP001146067"/>
    </source>
</evidence>
<keyword evidence="2 3" id="KW-0808">Transferase</keyword>
<comment type="caution">
    <text evidence="5">The sequence shown here is derived from an EMBL/GenBank/DDBJ whole genome shotgun (WGS) entry which is preliminary data.</text>
</comment>
<dbReference type="SUPFAM" id="SSF51569">
    <property type="entry name" value="Aldolase"/>
    <property type="match status" value="1"/>
</dbReference>
<dbReference type="Proteomes" id="UP001146067">
    <property type="component" value="Unassembled WGS sequence"/>
</dbReference>
<dbReference type="InterPro" id="IPR002480">
    <property type="entry name" value="DAHP_synth_2"/>
</dbReference>
<keyword evidence="3" id="KW-0028">Amino-acid biosynthesis</keyword>
<dbReference type="Gene3D" id="3.20.20.70">
    <property type="entry name" value="Aldolase class I"/>
    <property type="match status" value="1"/>
</dbReference>
<accession>A0A9X3SSB2</accession>
<dbReference type="GO" id="GO:0009073">
    <property type="term" value="P:aromatic amino acid family biosynthetic process"/>
    <property type="evidence" value="ECO:0007669"/>
    <property type="project" value="UniProtKB-KW"/>
</dbReference>